<sequence>MGRFDGRVALLTGAASGIGRATALRMAEDGAVVVGFDRDVDGLAEMARLVEALGATVSTMVGDVSDRDECRSAVDHAVATHGRLDILANIAGVAWGEHVADVTAEGWNRMLAINVSGVFWCCQAALPHLLETRGNIVNIASNAGLMGQAYTVAYSTTKGAVVNMTRALAMEFAKEPVRINAVAPGGVVTSMTRNYSMPDDVDFSLVRPYMGFREMADPAELANVIAFVASDEASRMHGAIV</sequence>
<comment type="similarity">
    <text evidence="1">Belongs to the short-chain dehydrogenases/reductases (SDR) family.</text>
</comment>
<dbReference type="Pfam" id="PF00106">
    <property type="entry name" value="adh_short"/>
    <property type="match status" value="1"/>
</dbReference>
<dbReference type="EMBL" id="UINC01051719">
    <property type="protein sequence ID" value="SVB66201.1"/>
    <property type="molecule type" value="Genomic_DNA"/>
</dbReference>
<dbReference type="PRINTS" id="PR00080">
    <property type="entry name" value="SDRFAMILY"/>
</dbReference>
<reference evidence="2" key="1">
    <citation type="submission" date="2018-05" db="EMBL/GenBank/DDBJ databases">
        <authorList>
            <person name="Lanie J.A."/>
            <person name="Ng W.-L."/>
            <person name="Kazmierczak K.M."/>
            <person name="Andrzejewski T.M."/>
            <person name="Davidsen T.M."/>
            <person name="Wayne K.J."/>
            <person name="Tettelin H."/>
            <person name="Glass J.I."/>
            <person name="Rusch D."/>
            <person name="Podicherti R."/>
            <person name="Tsui H.-C.T."/>
            <person name="Winkler M.E."/>
        </authorList>
    </citation>
    <scope>NUCLEOTIDE SEQUENCE</scope>
</reference>
<dbReference type="PRINTS" id="PR00081">
    <property type="entry name" value="GDHRDH"/>
</dbReference>
<evidence type="ECO:0000256" key="1">
    <source>
        <dbReference type="ARBA" id="ARBA00006484"/>
    </source>
</evidence>
<proteinExistence type="inferred from homology"/>
<dbReference type="InterPro" id="IPR002347">
    <property type="entry name" value="SDR_fam"/>
</dbReference>
<dbReference type="PROSITE" id="PS00061">
    <property type="entry name" value="ADH_SHORT"/>
    <property type="match status" value="1"/>
</dbReference>
<dbReference type="SUPFAM" id="SSF51735">
    <property type="entry name" value="NAD(P)-binding Rossmann-fold domains"/>
    <property type="match status" value="1"/>
</dbReference>
<accession>A0A382FW81</accession>
<name>A0A382FW81_9ZZZZ</name>
<dbReference type="PANTHER" id="PTHR42760:SF122">
    <property type="entry name" value="NAD(P)-BINDING PROTEIN"/>
    <property type="match status" value="1"/>
</dbReference>
<dbReference type="FunFam" id="3.40.50.720:FF:000084">
    <property type="entry name" value="Short-chain dehydrogenase reductase"/>
    <property type="match status" value="1"/>
</dbReference>
<dbReference type="InterPro" id="IPR020904">
    <property type="entry name" value="Sc_DH/Rdtase_CS"/>
</dbReference>
<dbReference type="CDD" id="cd05233">
    <property type="entry name" value="SDR_c"/>
    <property type="match status" value="1"/>
</dbReference>
<gene>
    <name evidence="2" type="ORF">METZ01_LOCUS219055</name>
</gene>
<dbReference type="GO" id="GO:0016616">
    <property type="term" value="F:oxidoreductase activity, acting on the CH-OH group of donors, NAD or NADP as acceptor"/>
    <property type="evidence" value="ECO:0007669"/>
    <property type="project" value="TreeGrafter"/>
</dbReference>
<dbReference type="Gene3D" id="3.40.50.720">
    <property type="entry name" value="NAD(P)-binding Rossmann-like Domain"/>
    <property type="match status" value="1"/>
</dbReference>
<organism evidence="2">
    <name type="scientific">marine metagenome</name>
    <dbReference type="NCBI Taxonomy" id="408172"/>
    <lineage>
        <taxon>unclassified sequences</taxon>
        <taxon>metagenomes</taxon>
        <taxon>ecological metagenomes</taxon>
    </lineage>
</organism>
<dbReference type="PANTHER" id="PTHR42760">
    <property type="entry name" value="SHORT-CHAIN DEHYDROGENASES/REDUCTASES FAMILY MEMBER"/>
    <property type="match status" value="1"/>
</dbReference>
<feature type="non-terminal residue" evidence="2">
    <location>
        <position position="241"/>
    </location>
</feature>
<evidence type="ECO:0008006" key="3">
    <source>
        <dbReference type="Google" id="ProtNLM"/>
    </source>
</evidence>
<evidence type="ECO:0000313" key="2">
    <source>
        <dbReference type="EMBL" id="SVB66201.1"/>
    </source>
</evidence>
<dbReference type="GO" id="GO:0006633">
    <property type="term" value="P:fatty acid biosynthetic process"/>
    <property type="evidence" value="ECO:0007669"/>
    <property type="project" value="TreeGrafter"/>
</dbReference>
<dbReference type="InterPro" id="IPR036291">
    <property type="entry name" value="NAD(P)-bd_dom_sf"/>
</dbReference>
<protein>
    <recommendedName>
        <fullName evidence="3">SDR family oxidoreductase</fullName>
    </recommendedName>
</protein>
<dbReference type="AlphaFoldDB" id="A0A382FW81"/>
<dbReference type="GO" id="GO:0048038">
    <property type="term" value="F:quinone binding"/>
    <property type="evidence" value="ECO:0007669"/>
    <property type="project" value="TreeGrafter"/>
</dbReference>